<feature type="transmembrane region" description="Helical" evidence="1">
    <location>
        <begin position="30"/>
        <end position="48"/>
    </location>
</feature>
<proteinExistence type="predicted"/>
<reference evidence="2 3" key="1">
    <citation type="submission" date="2019-04" db="EMBL/GenBank/DDBJ databases">
        <title>Pedobacter sp. RP-3-15 sp. nov., isolated from Arctic soil.</title>
        <authorList>
            <person name="Dahal R.H."/>
            <person name="Kim D.-U."/>
        </authorList>
    </citation>
    <scope>NUCLEOTIDE SEQUENCE [LARGE SCALE GENOMIC DNA]</scope>
    <source>
        <strain evidence="2 3">RP-3-15</strain>
    </source>
</reference>
<dbReference type="InterPro" id="IPR021484">
    <property type="entry name" value="DUF3137"/>
</dbReference>
<dbReference type="RefSeq" id="WP_136837808.1">
    <property type="nucleotide sequence ID" value="NZ_SWBQ01000008.1"/>
</dbReference>
<dbReference type="OrthoDB" id="4960523at2"/>
<protein>
    <submittedName>
        <fullName evidence="2">DUF3137 domain-containing protein</fullName>
    </submittedName>
</protein>
<keyword evidence="1" id="KW-1133">Transmembrane helix</keyword>
<dbReference type="EMBL" id="SWBQ01000008">
    <property type="protein sequence ID" value="TKC02888.1"/>
    <property type="molecule type" value="Genomic_DNA"/>
</dbReference>
<evidence type="ECO:0000256" key="1">
    <source>
        <dbReference type="SAM" id="Phobius"/>
    </source>
</evidence>
<evidence type="ECO:0000313" key="2">
    <source>
        <dbReference type="EMBL" id="TKC02888.1"/>
    </source>
</evidence>
<dbReference type="Proteomes" id="UP000307244">
    <property type="component" value="Unassembled WGS sequence"/>
</dbReference>
<keyword evidence="1" id="KW-0472">Membrane</keyword>
<sequence>MTEDTSGSNVLTSTLDELEKQRKAVADLKINSFIFIGAGILFFVLGFFLADLFLVGAIPGLASLIFGFVKLNKGSQMFSEYRHGFKQKVIAVALKSIDQSLEIDYQTGLSEGNFVSSQLFSQEPDRYSSQDQILGSAGKTRFGFSEVHAEYKTETQTKNGKRTEWHQIFKGIIFCADFNKHFNGVTVIRPKDFGSSIGTWISNNIPVFSSNSRELVKLENPDFNNCFVTYSTDQVEARYILTPAMMERLCELENKSKYTISVSFIDTYMYIAFPLNKDYFEPPQFKTLLDQESLNADLDVIRFMYGIVEELDLNTRIWGKQ</sequence>
<keyword evidence="1" id="KW-0812">Transmembrane</keyword>
<comment type="caution">
    <text evidence="2">The sequence shown here is derived from an EMBL/GenBank/DDBJ whole genome shotgun (WGS) entry which is preliminary data.</text>
</comment>
<dbReference type="AlphaFoldDB" id="A0A4U1CAE7"/>
<feature type="transmembrane region" description="Helical" evidence="1">
    <location>
        <begin position="54"/>
        <end position="72"/>
    </location>
</feature>
<keyword evidence="3" id="KW-1185">Reference proteome</keyword>
<organism evidence="2 3">
    <name type="scientific">Pedobacter frigoris</name>
    <dbReference type="NCBI Taxonomy" id="2571272"/>
    <lineage>
        <taxon>Bacteria</taxon>
        <taxon>Pseudomonadati</taxon>
        <taxon>Bacteroidota</taxon>
        <taxon>Sphingobacteriia</taxon>
        <taxon>Sphingobacteriales</taxon>
        <taxon>Sphingobacteriaceae</taxon>
        <taxon>Pedobacter</taxon>
    </lineage>
</organism>
<accession>A0A4U1CAE7</accession>
<gene>
    <name evidence="2" type="ORF">FA047_19675</name>
</gene>
<name>A0A4U1CAE7_9SPHI</name>
<evidence type="ECO:0000313" key="3">
    <source>
        <dbReference type="Proteomes" id="UP000307244"/>
    </source>
</evidence>
<dbReference type="Pfam" id="PF11335">
    <property type="entry name" value="DUF3137"/>
    <property type="match status" value="1"/>
</dbReference>